<dbReference type="NCBIfam" id="TIGR00230">
    <property type="entry name" value="sfsA"/>
    <property type="match status" value="1"/>
</dbReference>
<protein>
    <recommendedName>
        <fullName evidence="1">Sugar fermentation stimulation protein homolog</fullName>
    </recommendedName>
</protein>
<evidence type="ECO:0000313" key="5">
    <source>
        <dbReference type="Proteomes" id="UP000278746"/>
    </source>
</evidence>
<feature type="domain" description="SfsA N-terminal OB" evidence="3">
    <location>
        <begin position="62"/>
        <end position="129"/>
    </location>
</feature>
<dbReference type="PANTHER" id="PTHR30545">
    <property type="entry name" value="SUGAR FERMENTATION STIMULATION PROTEIN A"/>
    <property type="match status" value="1"/>
</dbReference>
<feature type="domain" description="Sugar fermentation stimulation protein C-terminal" evidence="2">
    <location>
        <begin position="132"/>
        <end position="271"/>
    </location>
</feature>
<dbReference type="AlphaFoldDB" id="A0A3M7TSR8"/>
<dbReference type="EMBL" id="RHIB01000001">
    <property type="protein sequence ID" value="RNA68483.1"/>
    <property type="molecule type" value="Genomic_DNA"/>
</dbReference>
<organism evidence="4 5">
    <name type="scientific">Alteribacter keqinensis</name>
    <dbReference type="NCBI Taxonomy" id="2483800"/>
    <lineage>
        <taxon>Bacteria</taxon>
        <taxon>Bacillati</taxon>
        <taxon>Bacillota</taxon>
        <taxon>Bacilli</taxon>
        <taxon>Bacillales</taxon>
        <taxon>Bacillaceae</taxon>
        <taxon>Alteribacter</taxon>
    </lineage>
</organism>
<dbReference type="OrthoDB" id="9802365at2"/>
<dbReference type="Pfam" id="PF17746">
    <property type="entry name" value="SfsA_N"/>
    <property type="match status" value="1"/>
</dbReference>
<dbReference type="Gene3D" id="3.40.1350.60">
    <property type="match status" value="1"/>
</dbReference>
<gene>
    <name evidence="1 4" type="primary">sfsA</name>
    <name evidence="4" type="ORF">EBO34_00470</name>
</gene>
<accession>A0A3M7TSR8</accession>
<dbReference type="GO" id="GO:0003677">
    <property type="term" value="F:DNA binding"/>
    <property type="evidence" value="ECO:0007669"/>
    <property type="project" value="InterPro"/>
</dbReference>
<name>A0A3M7TSR8_9BACI</name>
<reference evidence="4 5" key="1">
    <citation type="submission" date="2018-10" db="EMBL/GenBank/DDBJ databases">
        <title>Bacillus Keqinensis sp. nov., a moderately halophilic bacterium isolated from a saline-alkaline lake.</title>
        <authorList>
            <person name="Wang H."/>
        </authorList>
    </citation>
    <scope>NUCLEOTIDE SEQUENCE [LARGE SCALE GENOMIC DNA]</scope>
    <source>
        <strain evidence="4 5">KQ-3</strain>
    </source>
</reference>
<dbReference type="PANTHER" id="PTHR30545:SF2">
    <property type="entry name" value="SUGAR FERMENTATION STIMULATION PROTEIN A"/>
    <property type="match status" value="1"/>
</dbReference>
<keyword evidence="5" id="KW-1185">Reference proteome</keyword>
<dbReference type="InterPro" id="IPR040452">
    <property type="entry name" value="SfsA_C"/>
</dbReference>
<evidence type="ECO:0000313" key="4">
    <source>
        <dbReference type="EMBL" id="RNA68483.1"/>
    </source>
</evidence>
<dbReference type="InterPro" id="IPR005224">
    <property type="entry name" value="SfsA"/>
</dbReference>
<dbReference type="CDD" id="cd22359">
    <property type="entry name" value="SfsA-like_bacterial"/>
    <property type="match status" value="1"/>
</dbReference>
<dbReference type="HAMAP" id="MF_00095">
    <property type="entry name" value="SfsA"/>
    <property type="match status" value="1"/>
</dbReference>
<dbReference type="Pfam" id="PF03749">
    <property type="entry name" value="SfsA"/>
    <property type="match status" value="1"/>
</dbReference>
<evidence type="ECO:0000259" key="3">
    <source>
        <dbReference type="Pfam" id="PF17746"/>
    </source>
</evidence>
<sequence>MLTAFIVRSIPECPLFCAGSRFCTIGPHPDVFGYTIEENTYMQEVLQMVSHEFGPLIKSKFVERPNRFILKCRLEDGEEVTVHLPDPGRLKELLIPGCDVMLRYVDDPKRKTNWSAVLVSRGDGGWVGVNAQLPNALAKGAVQKDLIKEFAGWTYVRAEYKKGRSRWDLLMEHPDGRKMVVEVKGVSLVDAKGAGAFPDAVTARGARHVSELGDIAREEGWEAALFFVAQRDDIHSISPARHIDPAFADAMEEANRAGVNIIGRKCTVTADKMTMDTNEPLKIII</sequence>
<evidence type="ECO:0000259" key="2">
    <source>
        <dbReference type="Pfam" id="PF03749"/>
    </source>
</evidence>
<proteinExistence type="inferred from homology"/>
<dbReference type="Proteomes" id="UP000278746">
    <property type="component" value="Unassembled WGS sequence"/>
</dbReference>
<dbReference type="InterPro" id="IPR041465">
    <property type="entry name" value="SfsA_N"/>
</dbReference>
<dbReference type="Gene3D" id="2.40.50.580">
    <property type="match status" value="1"/>
</dbReference>
<comment type="caution">
    <text evidence="4">The sequence shown here is derived from an EMBL/GenBank/DDBJ whole genome shotgun (WGS) entry which is preliminary data.</text>
</comment>
<evidence type="ECO:0000256" key="1">
    <source>
        <dbReference type="HAMAP-Rule" id="MF_00095"/>
    </source>
</evidence>
<comment type="similarity">
    <text evidence="1">Belongs to the SfsA family.</text>
</comment>